<evidence type="ECO:0000313" key="4">
    <source>
        <dbReference type="Proteomes" id="UP000199406"/>
    </source>
</evidence>
<dbReference type="Proteomes" id="UP000199406">
    <property type="component" value="Unassembled WGS sequence"/>
</dbReference>
<evidence type="ECO:0000259" key="2">
    <source>
        <dbReference type="Pfam" id="PF13581"/>
    </source>
</evidence>
<evidence type="ECO:0000256" key="1">
    <source>
        <dbReference type="ARBA" id="ARBA00022527"/>
    </source>
</evidence>
<dbReference type="PANTHER" id="PTHR35526:SF3">
    <property type="entry name" value="ANTI-SIGMA-F FACTOR RSBW"/>
    <property type="match status" value="1"/>
</dbReference>
<organism evidence="3 4">
    <name type="scientific">Blastococcus aurantiacus</name>
    <dbReference type="NCBI Taxonomy" id="1550231"/>
    <lineage>
        <taxon>Bacteria</taxon>
        <taxon>Bacillati</taxon>
        <taxon>Actinomycetota</taxon>
        <taxon>Actinomycetes</taxon>
        <taxon>Geodermatophilales</taxon>
        <taxon>Geodermatophilaceae</taxon>
        <taxon>Blastococcus</taxon>
    </lineage>
</organism>
<dbReference type="OrthoDB" id="4326936at2"/>
<dbReference type="Gene3D" id="3.30.565.10">
    <property type="entry name" value="Histidine kinase-like ATPase, C-terminal domain"/>
    <property type="match status" value="1"/>
</dbReference>
<feature type="domain" description="Histidine kinase/HSP90-like ATPase" evidence="2">
    <location>
        <begin position="27"/>
        <end position="124"/>
    </location>
</feature>
<reference evidence="4" key="1">
    <citation type="submission" date="2016-10" db="EMBL/GenBank/DDBJ databases">
        <authorList>
            <person name="Varghese N."/>
            <person name="Submissions S."/>
        </authorList>
    </citation>
    <scope>NUCLEOTIDE SEQUENCE [LARGE SCALE GENOMIC DNA]</scope>
    <source>
        <strain evidence="4">DSM 44268</strain>
    </source>
</reference>
<dbReference type="GO" id="GO:0004674">
    <property type="term" value="F:protein serine/threonine kinase activity"/>
    <property type="evidence" value="ECO:0007669"/>
    <property type="project" value="UniProtKB-KW"/>
</dbReference>
<keyword evidence="1" id="KW-0723">Serine/threonine-protein kinase</keyword>
<dbReference type="EMBL" id="FNBT01000009">
    <property type="protein sequence ID" value="SDF96306.1"/>
    <property type="molecule type" value="Genomic_DNA"/>
</dbReference>
<dbReference type="InterPro" id="IPR036890">
    <property type="entry name" value="HATPase_C_sf"/>
</dbReference>
<dbReference type="RefSeq" id="WP_091770794.1">
    <property type="nucleotide sequence ID" value="NZ_FNBT01000009.1"/>
</dbReference>
<dbReference type="SUPFAM" id="SSF55874">
    <property type="entry name" value="ATPase domain of HSP90 chaperone/DNA topoisomerase II/histidine kinase"/>
    <property type="match status" value="1"/>
</dbReference>
<evidence type="ECO:0000313" key="3">
    <source>
        <dbReference type="EMBL" id="SDF96306.1"/>
    </source>
</evidence>
<gene>
    <name evidence="3" type="ORF">SAMN05660662_3957</name>
</gene>
<dbReference type="InterPro" id="IPR050267">
    <property type="entry name" value="Anti-sigma-factor_SerPK"/>
</dbReference>
<dbReference type="STRING" id="1550231.SAMN05660662_3957"/>
<accession>A0A1G7QCR0</accession>
<dbReference type="AlphaFoldDB" id="A0A1G7QCR0"/>
<protein>
    <submittedName>
        <fullName evidence="3">Anti-sigma regulatory factor (Ser/Thr protein kinase)</fullName>
    </submittedName>
</protein>
<dbReference type="InterPro" id="IPR003594">
    <property type="entry name" value="HATPase_dom"/>
</dbReference>
<sequence length="142" mass="15234">MTGQAAESLWPSSSPPAAEQLLQWQLADVAELPAMRGRVRRVLQPTVDSDALDQIILALDEMASNALRHGGVGPVEASIRTTDTGYLVEVSDSAAARPPTPAVDRDPSQGGLGLYLIARMALRHGWYASARAKHVWALLPRS</sequence>
<proteinExistence type="predicted"/>
<name>A0A1G7QCR0_9ACTN</name>
<keyword evidence="3" id="KW-0808">Transferase</keyword>
<dbReference type="Pfam" id="PF13581">
    <property type="entry name" value="HATPase_c_2"/>
    <property type="match status" value="1"/>
</dbReference>
<keyword evidence="4" id="KW-1185">Reference proteome</keyword>
<dbReference type="CDD" id="cd16936">
    <property type="entry name" value="HATPase_RsbW-like"/>
    <property type="match status" value="1"/>
</dbReference>
<keyword evidence="3" id="KW-0418">Kinase</keyword>
<dbReference type="PANTHER" id="PTHR35526">
    <property type="entry name" value="ANTI-SIGMA-F FACTOR RSBW-RELATED"/>
    <property type="match status" value="1"/>
</dbReference>